<accession>A0A7T7BW22</accession>
<evidence type="ECO:0000256" key="4">
    <source>
        <dbReference type="ARBA" id="ARBA00022448"/>
    </source>
</evidence>
<geneLocation type="mitochondrion" evidence="13"/>
<dbReference type="CTD" id="4509"/>
<keyword evidence="9 12" id="KW-0406">Ion transport</keyword>
<evidence type="ECO:0000256" key="6">
    <source>
        <dbReference type="ARBA" id="ARBA00022692"/>
    </source>
</evidence>
<dbReference type="AlphaFoldDB" id="A0A7T7BW22"/>
<keyword evidence="8" id="KW-1133">Transmembrane helix</keyword>
<sequence>MPQMAPMSWLLLLLSSAGFFALVAMKLYYMSPIAHDPQAQDLAPNYACNSLNWKW</sequence>
<gene>
    <name evidence="13" type="primary">ATP8</name>
</gene>
<evidence type="ECO:0000256" key="8">
    <source>
        <dbReference type="ARBA" id="ARBA00022989"/>
    </source>
</evidence>
<keyword evidence="7 12" id="KW-0375">Hydrogen ion transport</keyword>
<reference evidence="13" key="1">
    <citation type="submission" date="2020-11" db="EMBL/GenBank/DDBJ databases">
        <title>Re-Evaluating the internal phylogenetic relationship of Collembola by means of mitogenome data.</title>
        <authorList>
            <person name="Cucini C."/>
            <person name="Carapelli A."/>
            <person name="Nardi F."/>
        </authorList>
    </citation>
    <scope>NUCLEOTIDE SEQUENCE</scope>
</reference>
<keyword evidence="5 12" id="KW-0138">CF(0)</keyword>
<dbReference type="GeneID" id="67132795"/>
<keyword evidence="11" id="KW-0472">Membrane</keyword>
<evidence type="ECO:0000256" key="5">
    <source>
        <dbReference type="ARBA" id="ARBA00022547"/>
    </source>
</evidence>
<evidence type="ECO:0000256" key="1">
    <source>
        <dbReference type="ARBA" id="ARBA00004304"/>
    </source>
</evidence>
<keyword evidence="4 12" id="KW-0813">Transport</keyword>
<keyword evidence="6 12" id="KW-0812">Transmembrane</keyword>
<dbReference type="GO" id="GO:0045259">
    <property type="term" value="C:proton-transporting ATP synthase complex"/>
    <property type="evidence" value="ECO:0007669"/>
    <property type="project" value="UniProtKB-KW"/>
</dbReference>
<evidence type="ECO:0000256" key="7">
    <source>
        <dbReference type="ARBA" id="ARBA00022781"/>
    </source>
</evidence>
<proteinExistence type="inferred from homology"/>
<dbReference type="GO" id="GO:0031966">
    <property type="term" value="C:mitochondrial membrane"/>
    <property type="evidence" value="ECO:0007669"/>
    <property type="project" value="UniProtKB-SubCell"/>
</dbReference>
<dbReference type="GO" id="GO:0015986">
    <property type="term" value="P:proton motive force-driven ATP synthesis"/>
    <property type="evidence" value="ECO:0007669"/>
    <property type="project" value="InterPro"/>
</dbReference>
<evidence type="ECO:0000256" key="9">
    <source>
        <dbReference type="ARBA" id="ARBA00023065"/>
    </source>
</evidence>
<dbReference type="RefSeq" id="YP_010139267.1">
    <property type="nucleotide sequence ID" value="NC_056908.1"/>
</dbReference>
<evidence type="ECO:0000256" key="2">
    <source>
        <dbReference type="ARBA" id="ARBA00008892"/>
    </source>
</evidence>
<evidence type="ECO:0000256" key="3">
    <source>
        <dbReference type="ARBA" id="ARBA00011291"/>
    </source>
</evidence>
<comment type="similarity">
    <text evidence="2 12">Belongs to the ATPase protein 8 family.</text>
</comment>
<keyword evidence="10 12" id="KW-0496">Mitochondrion</keyword>
<dbReference type="InterPro" id="IPR001421">
    <property type="entry name" value="ATP8_metazoa"/>
</dbReference>
<name>A0A7T7BW22_9HEXA</name>
<comment type="subunit">
    <text evidence="3">F-type ATPases have 2 components, CF(1) - the catalytic core - and CF(0) - the membrane proton channel.</text>
</comment>
<organism evidence="13">
    <name type="scientific">Tullbergia mixta</name>
    <dbReference type="NCBI Taxonomy" id="1499077"/>
    <lineage>
        <taxon>Eukaryota</taxon>
        <taxon>Metazoa</taxon>
        <taxon>Ecdysozoa</taxon>
        <taxon>Arthropoda</taxon>
        <taxon>Hexapoda</taxon>
        <taxon>Collembola</taxon>
        <taxon>Poduromorpha</taxon>
        <taxon>Poduroidea</taxon>
        <taxon>Tullbergiidae</taxon>
        <taxon>Tullbergiinae</taxon>
        <taxon>Tullbergia</taxon>
    </lineage>
</organism>
<dbReference type="Pfam" id="PF00895">
    <property type="entry name" value="ATP-synt_8"/>
    <property type="match status" value="1"/>
</dbReference>
<dbReference type="GO" id="GO:0015078">
    <property type="term" value="F:proton transmembrane transporter activity"/>
    <property type="evidence" value="ECO:0007669"/>
    <property type="project" value="InterPro"/>
</dbReference>
<comment type="subcellular location">
    <subcellularLocation>
        <location evidence="1 12">Mitochondrion membrane</location>
        <topology evidence="1 12">Single-pass membrane protein</topology>
    </subcellularLocation>
</comment>
<evidence type="ECO:0000256" key="12">
    <source>
        <dbReference type="RuleBase" id="RU003661"/>
    </source>
</evidence>
<protein>
    <recommendedName>
        <fullName evidence="12">ATP synthase complex subunit 8</fullName>
    </recommendedName>
</protein>
<evidence type="ECO:0000256" key="11">
    <source>
        <dbReference type="ARBA" id="ARBA00023136"/>
    </source>
</evidence>
<dbReference type="EMBL" id="MW238520">
    <property type="protein sequence ID" value="QQK54721.1"/>
    <property type="molecule type" value="Genomic_DNA"/>
</dbReference>
<evidence type="ECO:0000313" key="13">
    <source>
        <dbReference type="EMBL" id="QQK54721.1"/>
    </source>
</evidence>
<evidence type="ECO:0000256" key="10">
    <source>
        <dbReference type="ARBA" id="ARBA00023128"/>
    </source>
</evidence>